<evidence type="ECO:0000313" key="5">
    <source>
        <dbReference type="Proteomes" id="UP000685013"/>
    </source>
</evidence>
<protein>
    <submittedName>
        <fullName evidence="4">Transcription factor UPBEAT1</fullName>
    </submittedName>
</protein>
<evidence type="ECO:0000313" key="4">
    <source>
        <dbReference type="EMBL" id="KAG6575752.1"/>
    </source>
</evidence>
<dbReference type="AlphaFoldDB" id="A0AAV6M6X1"/>
<dbReference type="Proteomes" id="UP000685013">
    <property type="component" value="Chromosome 17"/>
</dbReference>
<proteinExistence type="predicted"/>
<comment type="caution">
    <text evidence="4">The sequence shown here is derived from an EMBL/GenBank/DDBJ whole genome shotgun (WGS) entry which is preliminary data.</text>
</comment>
<keyword evidence="1" id="KW-0805">Transcription regulation</keyword>
<accession>A0AAV6M6X1</accession>
<sequence length="127" mass="14584">MGAFPNTLLLLQLNMEEPTQDIIINGSILKKSSMEEEQKNNKSCRRRRRTSKSLAKKTRRSSTRIVQRVTTLRNLVPNMNNDNDNDNNDGSLEQLFTHTADYILSLQTRVRFMRTLVDVLSGSSSRI</sequence>
<gene>
    <name evidence="4" type="primary">UPB1</name>
    <name evidence="4" type="ORF">SDJN03_26391</name>
</gene>
<dbReference type="EMBL" id="JAGKQH010000017">
    <property type="protein sequence ID" value="KAG6575752.1"/>
    <property type="molecule type" value="Genomic_DNA"/>
</dbReference>
<feature type="compositionally biased region" description="Basic residues" evidence="3">
    <location>
        <begin position="42"/>
        <end position="62"/>
    </location>
</feature>
<keyword evidence="5" id="KW-1185">Reference proteome</keyword>
<dbReference type="PANTHER" id="PTHR33124">
    <property type="entry name" value="TRANSCRIPTION FACTOR IBH1-LIKE 1"/>
    <property type="match status" value="1"/>
</dbReference>
<evidence type="ECO:0000256" key="2">
    <source>
        <dbReference type="ARBA" id="ARBA00023163"/>
    </source>
</evidence>
<dbReference type="GO" id="GO:0006355">
    <property type="term" value="P:regulation of DNA-templated transcription"/>
    <property type="evidence" value="ECO:0007669"/>
    <property type="project" value="InterPro"/>
</dbReference>
<feature type="region of interest" description="Disordered" evidence="3">
    <location>
        <begin position="32"/>
        <end position="64"/>
    </location>
</feature>
<keyword evidence="2" id="KW-0804">Transcription</keyword>
<reference evidence="4 5" key="1">
    <citation type="journal article" date="2021" name="Hortic Res">
        <title>The domestication of Cucurbita argyrosperma as revealed by the genome of its wild relative.</title>
        <authorList>
            <person name="Barrera-Redondo J."/>
            <person name="Sanchez-de la Vega G."/>
            <person name="Aguirre-Liguori J.A."/>
            <person name="Castellanos-Morales G."/>
            <person name="Gutierrez-Guerrero Y.T."/>
            <person name="Aguirre-Dugua X."/>
            <person name="Aguirre-Planter E."/>
            <person name="Tenaillon M.I."/>
            <person name="Lira-Saade R."/>
            <person name="Eguiarte L.E."/>
        </authorList>
    </citation>
    <scope>NUCLEOTIDE SEQUENCE [LARGE SCALE GENOMIC DNA]</scope>
    <source>
        <strain evidence="4">JBR-2021</strain>
    </source>
</reference>
<dbReference type="InterPro" id="IPR044660">
    <property type="entry name" value="IBH1-like"/>
</dbReference>
<evidence type="ECO:0000256" key="3">
    <source>
        <dbReference type="SAM" id="MobiDB-lite"/>
    </source>
</evidence>
<evidence type="ECO:0000256" key="1">
    <source>
        <dbReference type="ARBA" id="ARBA00023015"/>
    </source>
</evidence>
<name>A0AAV6M6X1_9ROSI</name>
<organism evidence="4 5">
    <name type="scientific">Cucurbita argyrosperma subsp. sororia</name>
    <dbReference type="NCBI Taxonomy" id="37648"/>
    <lineage>
        <taxon>Eukaryota</taxon>
        <taxon>Viridiplantae</taxon>
        <taxon>Streptophyta</taxon>
        <taxon>Embryophyta</taxon>
        <taxon>Tracheophyta</taxon>
        <taxon>Spermatophyta</taxon>
        <taxon>Magnoliopsida</taxon>
        <taxon>eudicotyledons</taxon>
        <taxon>Gunneridae</taxon>
        <taxon>Pentapetalae</taxon>
        <taxon>rosids</taxon>
        <taxon>fabids</taxon>
        <taxon>Cucurbitales</taxon>
        <taxon>Cucurbitaceae</taxon>
        <taxon>Cucurbiteae</taxon>
        <taxon>Cucurbita</taxon>
    </lineage>
</organism>
<dbReference type="PANTHER" id="PTHR33124:SF39">
    <property type="entry name" value="TRANSCRIPTION FACTOR UPBEAT1"/>
    <property type="match status" value="1"/>
</dbReference>
<feature type="non-terminal residue" evidence="4">
    <location>
        <position position="1"/>
    </location>
</feature>